<dbReference type="EMBL" id="CP094619">
    <property type="protein sequence ID" value="UQN37168.1"/>
    <property type="molecule type" value="Genomic_DNA"/>
</dbReference>
<reference evidence="1 2" key="1">
    <citation type="journal article" date="2022" name="Int. J. Syst. Evol. Microbiol.">
        <title>Characterization of Alcaligenes aquatilis as a novel member of heterotrophic nitrifier-aerobic denitrifier and its performance in treating piggery wastewater.</title>
        <authorList>
            <person name="Cao X."/>
            <person name="Zhao B."/>
            <person name="Wu Y."/>
            <person name="Huang J."/>
            <person name="Wang H."/>
            <person name="Sun X."/>
            <person name="Li S."/>
        </authorList>
    </citation>
    <scope>NUCLEOTIDE SEQUENCE [LARGE SCALE GENOMIC DNA]</scope>
    <source>
        <strain evidence="1 2">AS1</strain>
    </source>
</reference>
<evidence type="ECO:0000313" key="1">
    <source>
        <dbReference type="EMBL" id="UQN37168.1"/>
    </source>
</evidence>
<evidence type="ECO:0000313" key="2">
    <source>
        <dbReference type="Proteomes" id="UP000831759"/>
    </source>
</evidence>
<keyword evidence="2" id="KW-1185">Reference proteome</keyword>
<sequence length="55" mass="6155">MTPTAFSQAMGIEHSVFQAQCNRGYWPTIKVGKRVFINVEAIRIKAAERAAEFAL</sequence>
<dbReference type="Proteomes" id="UP000831759">
    <property type="component" value="Chromosome"/>
</dbReference>
<dbReference type="RefSeq" id="WP_249461696.1">
    <property type="nucleotide sequence ID" value="NZ_CP094619.1"/>
</dbReference>
<accession>A0ABY4NK77</accession>
<protein>
    <recommendedName>
        <fullName evidence="3">DNA-binding protein</fullName>
    </recommendedName>
</protein>
<name>A0ABY4NK77_9BURK</name>
<organism evidence="1 2">
    <name type="scientific">Alcaligenes aquatilis</name>
    <dbReference type="NCBI Taxonomy" id="323284"/>
    <lineage>
        <taxon>Bacteria</taxon>
        <taxon>Pseudomonadati</taxon>
        <taxon>Pseudomonadota</taxon>
        <taxon>Betaproteobacteria</taxon>
        <taxon>Burkholderiales</taxon>
        <taxon>Alcaligenaceae</taxon>
        <taxon>Alcaligenes</taxon>
    </lineage>
</organism>
<evidence type="ECO:0008006" key="3">
    <source>
        <dbReference type="Google" id="ProtNLM"/>
    </source>
</evidence>
<gene>
    <name evidence="1" type="ORF">MTR80_05555</name>
</gene>
<dbReference type="GeneID" id="96868385"/>
<proteinExistence type="predicted"/>